<evidence type="ECO:0000256" key="4">
    <source>
        <dbReference type="ARBA" id="ARBA00022553"/>
    </source>
</evidence>
<proteinExistence type="predicted"/>
<dbReference type="InterPro" id="IPR036890">
    <property type="entry name" value="HATPase_C_sf"/>
</dbReference>
<dbReference type="Proteomes" id="UP000003240">
    <property type="component" value="Unassembled WGS sequence"/>
</dbReference>
<keyword evidence="7" id="KW-0902">Two-component regulatory system</keyword>
<comment type="subcellular location">
    <subcellularLocation>
        <location evidence="2">Membrane</location>
    </subcellularLocation>
</comment>
<evidence type="ECO:0000256" key="10">
    <source>
        <dbReference type="SAM" id="Phobius"/>
    </source>
</evidence>
<feature type="domain" description="Histidine kinase" evidence="11">
    <location>
        <begin position="166"/>
        <end position="386"/>
    </location>
</feature>
<dbReference type="Gene3D" id="6.10.340.10">
    <property type="match status" value="1"/>
</dbReference>
<evidence type="ECO:0000256" key="7">
    <source>
        <dbReference type="ARBA" id="ARBA00023012"/>
    </source>
</evidence>
<dbReference type="SMART" id="SM00388">
    <property type="entry name" value="HisKA"/>
    <property type="match status" value="1"/>
</dbReference>
<dbReference type="Gene3D" id="3.30.565.10">
    <property type="entry name" value="Histidine kinase-like ATPase, C-terminal domain"/>
    <property type="match status" value="1"/>
</dbReference>
<feature type="coiled-coil region" evidence="9">
    <location>
        <begin position="139"/>
        <end position="166"/>
    </location>
</feature>
<dbReference type="Gene3D" id="1.10.287.130">
    <property type="match status" value="1"/>
</dbReference>
<dbReference type="InterPro" id="IPR003660">
    <property type="entry name" value="HAMP_dom"/>
</dbReference>
<keyword evidence="10" id="KW-1133">Transmembrane helix</keyword>
<dbReference type="SUPFAM" id="SSF55874">
    <property type="entry name" value="ATPase domain of HSP90 chaperone/DNA topoisomerase II/histidine kinase"/>
    <property type="match status" value="1"/>
</dbReference>
<keyword evidence="6 13" id="KW-0418">Kinase</keyword>
<sequence length="399" mass="46590">MFRHERRPCSYFGHGKESRHQVPERFRLMHDHLHQHHRSQFLRHYRYFRYFRPVALVFNLLILYLLFSWGGFKGIGIFFAALIIMKEVLQFFFLVRLEKRIFKPMESIRQGLDEVARGNYSVKAAYDKPNDLSFLIASFNEMTEKLSESEKMQAEYEENRKALIANISHDLKTPLTAIHGYIETLLEVPAASGENRDKYLKIIYKNIIYVNRLIDDLVLFSKLDMQKLEFHYEAVSIRPFMNDLMEEYRFDCEEKNIGFHYRVELDEDVWLNVDGKRVHQAFRNIISNAVQHGPETGLSIEVRLCRQGDFVCIDIKDNGPGIPEDKLPFIFDRFYRIETERPKSFAGTGLGLAIARELLESQGGKLTVSSIINEGACFSIMLPILRDSGGEASETYPDY</sequence>
<dbReference type="InterPro" id="IPR003661">
    <property type="entry name" value="HisK_dim/P_dom"/>
</dbReference>
<dbReference type="PANTHER" id="PTHR45453:SF1">
    <property type="entry name" value="PHOSPHATE REGULON SENSOR PROTEIN PHOR"/>
    <property type="match status" value="1"/>
</dbReference>
<evidence type="ECO:0000256" key="1">
    <source>
        <dbReference type="ARBA" id="ARBA00000085"/>
    </source>
</evidence>
<dbReference type="RefSeq" id="WP_004093852.1">
    <property type="nucleotide sequence ID" value="NZ_AFGF01000049.1"/>
</dbReference>
<keyword evidence="9" id="KW-0175">Coiled coil</keyword>
<evidence type="ECO:0000313" key="13">
    <source>
        <dbReference type="EMBL" id="EGO64839.1"/>
    </source>
</evidence>
<dbReference type="FunFam" id="1.10.287.130:FF:000001">
    <property type="entry name" value="Two-component sensor histidine kinase"/>
    <property type="match status" value="1"/>
</dbReference>
<evidence type="ECO:0000313" key="14">
    <source>
        <dbReference type="Proteomes" id="UP000003240"/>
    </source>
</evidence>
<evidence type="ECO:0000256" key="8">
    <source>
        <dbReference type="ARBA" id="ARBA00023136"/>
    </source>
</evidence>
<dbReference type="CDD" id="cd06225">
    <property type="entry name" value="HAMP"/>
    <property type="match status" value="1"/>
</dbReference>
<dbReference type="EMBL" id="AFGF01000049">
    <property type="protein sequence ID" value="EGO64839.1"/>
    <property type="molecule type" value="Genomic_DNA"/>
</dbReference>
<evidence type="ECO:0000259" key="11">
    <source>
        <dbReference type="PROSITE" id="PS50109"/>
    </source>
</evidence>
<dbReference type="InterPro" id="IPR005467">
    <property type="entry name" value="His_kinase_dom"/>
</dbReference>
<dbReference type="Pfam" id="PF02518">
    <property type="entry name" value="HATPase_c"/>
    <property type="match status" value="1"/>
</dbReference>
<keyword evidence="4" id="KW-0597">Phosphoprotein</keyword>
<feature type="domain" description="HAMP" evidence="12">
    <location>
        <begin position="99"/>
        <end position="151"/>
    </location>
</feature>
<dbReference type="SUPFAM" id="SSF47384">
    <property type="entry name" value="Homodimeric domain of signal transducing histidine kinase"/>
    <property type="match status" value="1"/>
</dbReference>
<dbReference type="PRINTS" id="PR00344">
    <property type="entry name" value="BCTRLSENSOR"/>
</dbReference>
<gene>
    <name evidence="13" type="ORF">ALO_06115</name>
</gene>
<reference evidence="13 14" key="1">
    <citation type="journal article" date="2011" name="EMBO J.">
        <title>Structural diversity of bacterial flagellar motors.</title>
        <authorList>
            <person name="Chen S."/>
            <person name="Beeby M."/>
            <person name="Murphy G.E."/>
            <person name="Leadbetter J.R."/>
            <person name="Hendrixson D.R."/>
            <person name="Briegel A."/>
            <person name="Li Z."/>
            <person name="Shi J."/>
            <person name="Tocheva E.I."/>
            <person name="Muller A."/>
            <person name="Dobro M.J."/>
            <person name="Jensen G.J."/>
        </authorList>
    </citation>
    <scope>NUCLEOTIDE SEQUENCE [LARGE SCALE GENOMIC DNA]</scope>
    <source>
        <strain evidence="13 14">DSM 6540</strain>
    </source>
</reference>
<evidence type="ECO:0000256" key="9">
    <source>
        <dbReference type="SAM" id="Coils"/>
    </source>
</evidence>
<dbReference type="AlphaFoldDB" id="F7NGN5"/>
<keyword evidence="14" id="KW-1185">Reference proteome</keyword>
<dbReference type="Pfam" id="PF00512">
    <property type="entry name" value="HisKA"/>
    <property type="match status" value="1"/>
</dbReference>
<dbReference type="GO" id="GO:0005886">
    <property type="term" value="C:plasma membrane"/>
    <property type="evidence" value="ECO:0007669"/>
    <property type="project" value="TreeGrafter"/>
</dbReference>
<dbReference type="SMART" id="SM00387">
    <property type="entry name" value="HATPase_c"/>
    <property type="match status" value="1"/>
</dbReference>
<dbReference type="SUPFAM" id="SSF158472">
    <property type="entry name" value="HAMP domain-like"/>
    <property type="match status" value="1"/>
</dbReference>
<dbReference type="GO" id="GO:0000155">
    <property type="term" value="F:phosphorelay sensor kinase activity"/>
    <property type="evidence" value="ECO:0007669"/>
    <property type="project" value="InterPro"/>
</dbReference>
<dbReference type="eggNOG" id="COG5002">
    <property type="taxonomic scope" value="Bacteria"/>
</dbReference>
<comment type="caution">
    <text evidence="13">The sequence shown here is derived from an EMBL/GenBank/DDBJ whole genome shotgun (WGS) entry which is preliminary data.</text>
</comment>
<dbReference type="OrthoDB" id="335833at2"/>
<dbReference type="FunFam" id="3.30.565.10:FF:000006">
    <property type="entry name" value="Sensor histidine kinase WalK"/>
    <property type="match status" value="1"/>
</dbReference>
<evidence type="ECO:0000256" key="6">
    <source>
        <dbReference type="ARBA" id="ARBA00022777"/>
    </source>
</evidence>
<evidence type="ECO:0000256" key="5">
    <source>
        <dbReference type="ARBA" id="ARBA00022679"/>
    </source>
</evidence>
<evidence type="ECO:0000256" key="2">
    <source>
        <dbReference type="ARBA" id="ARBA00004370"/>
    </source>
</evidence>
<organism evidence="13 14">
    <name type="scientific">Acetonema longum DSM 6540</name>
    <dbReference type="NCBI Taxonomy" id="1009370"/>
    <lineage>
        <taxon>Bacteria</taxon>
        <taxon>Bacillati</taxon>
        <taxon>Bacillota</taxon>
        <taxon>Negativicutes</taxon>
        <taxon>Acetonemataceae</taxon>
        <taxon>Acetonema</taxon>
    </lineage>
</organism>
<keyword evidence="10" id="KW-0812">Transmembrane</keyword>
<protein>
    <recommendedName>
        <fullName evidence="3">histidine kinase</fullName>
        <ecNumber evidence="3">2.7.13.3</ecNumber>
    </recommendedName>
</protein>
<dbReference type="EC" id="2.7.13.3" evidence="3"/>
<dbReference type="CDD" id="cd00075">
    <property type="entry name" value="HATPase"/>
    <property type="match status" value="1"/>
</dbReference>
<keyword evidence="5" id="KW-0808">Transferase</keyword>
<dbReference type="PROSITE" id="PS50109">
    <property type="entry name" value="HIS_KIN"/>
    <property type="match status" value="1"/>
</dbReference>
<dbReference type="InterPro" id="IPR003594">
    <property type="entry name" value="HATPase_dom"/>
</dbReference>
<dbReference type="GO" id="GO:0016036">
    <property type="term" value="P:cellular response to phosphate starvation"/>
    <property type="evidence" value="ECO:0007669"/>
    <property type="project" value="TreeGrafter"/>
</dbReference>
<dbReference type="InterPro" id="IPR004358">
    <property type="entry name" value="Sig_transdc_His_kin-like_C"/>
</dbReference>
<comment type="catalytic activity">
    <reaction evidence="1">
        <text>ATP + protein L-histidine = ADP + protein N-phospho-L-histidine.</text>
        <dbReference type="EC" id="2.7.13.3"/>
    </reaction>
</comment>
<feature type="transmembrane region" description="Helical" evidence="10">
    <location>
        <begin position="50"/>
        <end position="69"/>
    </location>
</feature>
<evidence type="ECO:0000256" key="3">
    <source>
        <dbReference type="ARBA" id="ARBA00012438"/>
    </source>
</evidence>
<name>F7NGN5_9FIRM</name>
<dbReference type="Pfam" id="PF00672">
    <property type="entry name" value="HAMP"/>
    <property type="match status" value="1"/>
</dbReference>
<dbReference type="InterPro" id="IPR050351">
    <property type="entry name" value="BphY/WalK/GraS-like"/>
</dbReference>
<dbReference type="InterPro" id="IPR036097">
    <property type="entry name" value="HisK_dim/P_sf"/>
</dbReference>
<dbReference type="PROSITE" id="PS50885">
    <property type="entry name" value="HAMP"/>
    <property type="match status" value="1"/>
</dbReference>
<dbReference type="STRING" id="1009370.ALO_06115"/>
<feature type="transmembrane region" description="Helical" evidence="10">
    <location>
        <begin position="75"/>
        <end position="95"/>
    </location>
</feature>
<dbReference type="SMART" id="SM00304">
    <property type="entry name" value="HAMP"/>
    <property type="match status" value="1"/>
</dbReference>
<keyword evidence="8 10" id="KW-0472">Membrane</keyword>
<dbReference type="PANTHER" id="PTHR45453">
    <property type="entry name" value="PHOSPHATE REGULON SENSOR PROTEIN PHOR"/>
    <property type="match status" value="1"/>
</dbReference>
<dbReference type="GO" id="GO:0004721">
    <property type="term" value="F:phosphoprotein phosphatase activity"/>
    <property type="evidence" value="ECO:0007669"/>
    <property type="project" value="TreeGrafter"/>
</dbReference>
<evidence type="ECO:0000259" key="12">
    <source>
        <dbReference type="PROSITE" id="PS50885"/>
    </source>
</evidence>
<dbReference type="CDD" id="cd00082">
    <property type="entry name" value="HisKA"/>
    <property type="match status" value="1"/>
</dbReference>
<accession>F7NGN5</accession>